<dbReference type="Pfam" id="PF01490">
    <property type="entry name" value="Aa_trans"/>
    <property type="match status" value="1"/>
</dbReference>
<dbReference type="OMA" id="IAMYVVF"/>
<dbReference type="EMBL" id="UYYA01001797">
    <property type="protein sequence ID" value="VDM55612.1"/>
    <property type="molecule type" value="Genomic_DNA"/>
</dbReference>
<sequence length="392" mass="44227">MSFVLTFVIAGFNWYGNHILVRASQHLAKKSERSALDYGHFAKKVCDYSDIRFLRNNSKAVMYVVNVTILFYQLGMCSVAILFISDNMVNLLGDYAGGDKRSKMILMASIALVFIMATNMFTQMRIVSALALVSSVFFIIGTAVIMQYIVRQPNQWRTLPGSTDFPGTIMMIGMSMYSFEGQTMILPVENKLESPEMFLAPNGVLPTTMIICTSFMTALGFYGYTAFGDSVAPTITTNVPKEGLYSTINVFLMLQSMLGHSIAMYVVFDMFFNGYRRKFSARFPNCPKFLVDKGFRFFWVMLTFLMAVLIPRLEIMIPLVGVTSGTLCALVYPPLFEMITFWTDWKGLLSYRERMCKIILNCFVIVVGFFAISAGLYANGLAIYYSFSGEKF</sequence>
<evidence type="ECO:0000313" key="8">
    <source>
        <dbReference type="Proteomes" id="UP000267027"/>
    </source>
</evidence>
<keyword evidence="2 5" id="KW-0812">Transmembrane</keyword>
<dbReference type="PANTHER" id="PTHR22950">
    <property type="entry name" value="AMINO ACID TRANSPORTER"/>
    <property type="match status" value="1"/>
</dbReference>
<dbReference type="PANTHER" id="PTHR22950:SF343">
    <property type="entry name" value="AMINO ACID TRANSPORTER SKAT-1-RELATED"/>
    <property type="match status" value="1"/>
</dbReference>
<evidence type="ECO:0000256" key="5">
    <source>
        <dbReference type="SAM" id="Phobius"/>
    </source>
</evidence>
<feature type="transmembrane region" description="Helical" evidence="5">
    <location>
        <begin position="198"/>
        <end position="224"/>
    </location>
</feature>
<dbReference type="WBParaSite" id="ACOC_0000402601-mRNA-1">
    <property type="protein sequence ID" value="ACOC_0000402601-mRNA-1"/>
    <property type="gene ID" value="ACOC_0000402601"/>
</dbReference>
<evidence type="ECO:0000256" key="1">
    <source>
        <dbReference type="ARBA" id="ARBA00004141"/>
    </source>
</evidence>
<accession>A0A0R3PI49</accession>
<evidence type="ECO:0000313" key="7">
    <source>
        <dbReference type="EMBL" id="VDM55612.1"/>
    </source>
</evidence>
<evidence type="ECO:0000259" key="6">
    <source>
        <dbReference type="Pfam" id="PF01490"/>
    </source>
</evidence>
<dbReference type="AlphaFoldDB" id="A0A0R3PI49"/>
<organism evidence="9">
    <name type="scientific">Angiostrongylus costaricensis</name>
    <name type="common">Nematode worm</name>
    <dbReference type="NCBI Taxonomy" id="334426"/>
    <lineage>
        <taxon>Eukaryota</taxon>
        <taxon>Metazoa</taxon>
        <taxon>Ecdysozoa</taxon>
        <taxon>Nematoda</taxon>
        <taxon>Chromadorea</taxon>
        <taxon>Rhabditida</taxon>
        <taxon>Rhabditina</taxon>
        <taxon>Rhabditomorpha</taxon>
        <taxon>Strongyloidea</taxon>
        <taxon>Metastrongylidae</taxon>
        <taxon>Angiostrongylus</taxon>
    </lineage>
</organism>
<feature type="domain" description="Amino acid transporter transmembrane" evidence="6">
    <location>
        <begin position="2"/>
        <end position="376"/>
    </location>
</feature>
<feature type="transmembrane region" description="Helical" evidence="5">
    <location>
        <begin position="60"/>
        <end position="84"/>
    </location>
</feature>
<evidence type="ECO:0000256" key="4">
    <source>
        <dbReference type="ARBA" id="ARBA00023136"/>
    </source>
</evidence>
<dbReference type="OrthoDB" id="10264777at2759"/>
<feature type="transmembrane region" description="Helical" evidence="5">
    <location>
        <begin position="104"/>
        <end position="122"/>
    </location>
</feature>
<feature type="transmembrane region" description="Helical" evidence="5">
    <location>
        <begin position="358"/>
        <end position="387"/>
    </location>
</feature>
<feature type="transmembrane region" description="Helical" evidence="5">
    <location>
        <begin position="129"/>
        <end position="149"/>
    </location>
</feature>
<protein>
    <submittedName>
        <fullName evidence="9">Aa_trans domain-containing protein</fullName>
    </submittedName>
</protein>
<reference evidence="9" key="1">
    <citation type="submission" date="2017-02" db="UniProtKB">
        <authorList>
            <consortium name="WormBaseParasite"/>
        </authorList>
    </citation>
    <scope>IDENTIFICATION</scope>
</reference>
<reference evidence="7 8" key="2">
    <citation type="submission" date="2018-11" db="EMBL/GenBank/DDBJ databases">
        <authorList>
            <consortium name="Pathogen Informatics"/>
        </authorList>
    </citation>
    <scope>NUCLEOTIDE SEQUENCE [LARGE SCALE GENOMIC DNA]</scope>
    <source>
        <strain evidence="7 8">Costa Rica</strain>
    </source>
</reference>
<dbReference type="InterPro" id="IPR013057">
    <property type="entry name" value="AA_transpt_TM"/>
</dbReference>
<dbReference type="GO" id="GO:0015179">
    <property type="term" value="F:L-amino acid transmembrane transporter activity"/>
    <property type="evidence" value="ECO:0007669"/>
    <property type="project" value="TreeGrafter"/>
</dbReference>
<feature type="transmembrane region" description="Helical" evidence="5">
    <location>
        <begin position="289"/>
        <end position="310"/>
    </location>
</feature>
<name>A0A0R3PI49_ANGCS</name>
<comment type="subcellular location">
    <subcellularLocation>
        <location evidence="1">Membrane</location>
        <topology evidence="1">Multi-pass membrane protein</topology>
    </subcellularLocation>
</comment>
<evidence type="ECO:0000313" key="9">
    <source>
        <dbReference type="WBParaSite" id="ACOC_0000402601-mRNA-1"/>
    </source>
</evidence>
<proteinExistence type="predicted"/>
<feature type="transmembrane region" description="Helical" evidence="5">
    <location>
        <begin position="316"/>
        <end position="337"/>
    </location>
</feature>
<keyword evidence="8" id="KW-1185">Reference proteome</keyword>
<dbReference type="Proteomes" id="UP000267027">
    <property type="component" value="Unassembled WGS sequence"/>
</dbReference>
<gene>
    <name evidence="7" type="ORF">ACOC_LOCUS4027</name>
</gene>
<feature type="transmembrane region" description="Helical" evidence="5">
    <location>
        <begin position="244"/>
        <end position="268"/>
    </location>
</feature>
<evidence type="ECO:0000256" key="3">
    <source>
        <dbReference type="ARBA" id="ARBA00022989"/>
    </source>
</evidence>
<evidence type="ECO:0000256" key="2">
    <source>
        <dbReference type="ARBA" id="ARBA00022692"/>
    </source>
</evidence>
<dbReference type="GO" id="GO:0005774">
    <property type="term" value="C:vacuolar membrane"/>
    <property type="evidence" value="ECO:0007669"/>
    <property type="project" value="TreeGrafter"/>
</dbReference>
<keyword evidence="3 5" id="KW-1133">Transmembrane helix</keyword>
<feature type="transmembrane region" description="Helical" evidence="5">
    <location>
        <begin position="169"/>
        <end position="186"/>
    </location>
</feature>
<keyword evidence="4 5" id="KW-0472">Membrane</keyword>
<dbReference type="STRING" id="334426.A0A0R3PI49"/>